<feature type="binding site" evidence="11">
    <location>
        <position position="214"/>
    </location>
    <ligand>
        <name>Mg(2+)</name>
        <dbReference type="ChEBI" id="CHEBI:18420"/>
    </ligand>
</feature>
<dbReference type="InterPro" id="IPR036388">
    <property type="entry name" value="WH-like_DNA-bd_sf"/>
</dbReference>
<dbReference type="PANTHER" id="PTHR10848:SF0">
    <property type="entry name" value="MEIOTIC RECOMBINATION PROTEIN SPO11"/>
    <property type="match status" value="1"/>
</dbReference>
<dbReference type="Gene3D" id="1.10.10.10">
    <property type="entry name" value="Winged helix-like DNA-binding domain superfamily/Winged helix DNA-binding domain"/>
    <property type="match status" value="1"/>
</dbReference>
<evidence type="ECO:0000259" key="13">
    <source>
        <dbReference type="Pfam" id="PF04406"/>
    </source>
</evidence>
<comment type="catalytic activity">
    <reaction evidence="1 11">
        <text>ATP-dependent breakage, passage and rejoining of double-stranded DNA.</text>
        <dbReference type="EC" id="5.6.2.2"/>
    </reaction>
</comment>
<keyword evidence="5 11" id="KW-0547">Nucleotide-binding</keyword>
<keyword evidence="10 11" id="KW-0413">Isomerase</keyword>
<evidence type="ECO:0000313" key="17">
    <source>
        <dbReference type="Proteomes" id="UP000315440"/>
    </source>
</evidence>
<evidence type="ECO:0000256" key="12">
    <source>
        <dbReference type="SAM" id="MobiDB-lite"/>
    </source>
</evidence>
<evidence type="ECO:0000256" key="8">
    <source>
        <dbReference type="ARBA" id="ARBA00023029"/>
    </source>
</evidence>
<evidence type="ECO:0000256" key="4">
    <source>
        <dbReference type="ARBA" id="ARBA00022723"/>
    </source>
</evidence>
<evidence type="ECO:0000256" key="5">
    <source>
        <dbReference type="ARBA" id="ARBA00022741"/>
    </source>
</evidence>
<dbReference type="InterPro" id="IPR049333">
    <property type="entry name" value="Topo_VI_alpha"/>
</dbReference>
<feature type="binding site" evidence="11">
    <location>
        <position position="266"/>
    </location>
    <ligand>
        <name>Mg(2+)</name>
        <dbReference type="ChEBI" id="CHEBI:18420"/>
    </ligand>
</feature>
<dbReference type="RefSeq" id="WP_146398304.1">
    <property type="nucleotide sequence ID" value="NZ_SJPQ01000001.1"/>
</dbReference>
<sequence length="386" mass="44610">MAKKRPVKKKAVLPKKKAQLTPRDKRTMQSLVGLADGVVNAANKRRDPYVDIPSRTLSNVRYSARKRIIEMGSGKNRRQLFDLSQAKAYMRTMLVASGTKRLLDQGKTTSLRGLYYMLKHTIENTKENTFDEQGECDTIIEDVEVLLSSIREELHLYAENRGAMVGAITLTDRGDTIDCRRMGSGGYAIPSIVEPEVIELDRKKCDADFILHVEKGTVWQRFNEDRFWEKHNCILTHGAGQPPRGVRRLLHRMHNELKLPIYCVLDNDPWGYYIYSVLKQGSINLAFESQRMAIPEAKYLGLRSIDYDRCDLSESVKIALTDSDRKRAKQIAKYPWFEKKPKWQTEIKRMLTNDFKLEVESLISKDISYVTEVYVPERLEAQDWLD</sequence>
<evidence type="ECO:0000256" key="10">
    <source>
        <dbReference type="ARBA" id="ARBA00023235"/>
    </source>
</evidence>
<comment type="similarity">
    <text evidence="3 11">Belongs to the TOP6A family.</text>
</comment>
<evidence type="ECO:0000256" key="6">
    <source>
        <dbReference type="ARBA" id="ARBA00022840"/>
    </source>
</evidence>
<dbReference type="Pfam" id="PF20768">
    <property type="entry name" value="Topo_VI_alpha"/>
    <property type="match status" value="1"/>
</dbReference>
<dbReference type="Pfam" id="PF21180">
    <property type="entry name" value="TOP6A-Spo11_Toprim"/>
    <property type="match status" value="1"/>
</dbReference>
<evidence type="ECO:0000313" key="16">
    <source>
        <dbReference type="EMBL" id="TWT90969.1"/>
    </source>
</evidence>
<dbReference type="InterPro" id="IPR004085">
    <property type="entry name" value="TopoVI_A"/>
</dbReference>
<keyword evidence="4 11" id="KW-0479">Metal-binding</keyword>
<evidence type="ECO:0000256" key="9">
    <source>
        <dbReference type="ARBA" id="ARBA00023125"/>
    </source>
</evidence>
<feature type="domain" description="Topoisomerase 6 subunit A/Spo11 TOPRIM" evidence="15">
    <location>
        <begin position="209"/>
        <end position="379"/>
    </location>
</feature>
<protein>
    <recommendedName>
        <fullName evidence="11">Type 2 DNA topoisomerase 6 subunit A</fullName>
        <ecNumber evidence="11">5.6.2.2</ecNumber>
    </recommendedName>
    <alternativeName>
        <fullName evidence="11">Type II DNA topoisomerase VI subunit A</fullName>
    </alternativeName>
</protein>
<dbReference type="GO" id="GO:0003918">
    <property type="term" value="F:DNA topoisomerase type II (double strand cut, ATP-hydrolyzing) activity"/>
    <property type="evidence" value="ECO:0007669"/>
    <property type="project" value="UniProtKB-UniRule"/>
</dbReference>
<evidence type="ECO:0000259" key="14">
    <source>
        <dbReference type="Pfam" id="PF20768"/>
    </source>
</evidence>
<dbReference type="CDD" id="cd00223">
    <property type="entry name" value="TOPRIM_TopoIIB_SPO"/>
    <property type="match status" value="1"/>
</dbReference>
<accession>A0A5C5ZU61</accession>
<gene>
    <name evidence="11" type="primary">top6A</name>
    <name evidence="16" type="ORF">Mal64_13680</name>
</gene>
<feature type="active site" description="O-(5'-phospho-DNA)-tyrosine intermediate" evidence="11">
    <location>
        <position position="116"/>
    </location>
</feature>
<dbReference type="Proteomes" id="UP000315440">
    <property type="component" value="Unassembled WGS sequence"/>
</dbReference>
<organism evidence="16 17">
    <name type="scientific">Pseudobythopirellula maris</name>
    <dbReference type="NCBI Taxonomy" id="2527991"/>
    <lineage>
        <taxon>Bacteria</taxon>
        <taxon>Pseudomonadati</taxon>
        <taxon>Planctomycetota</taxon>
        <taxon>Planctomycetia</taxon>
        <taxon>Pirellulales</taxon>
        <taxon>Lacipirellulaceae</taxon>
        <taxon>Pseudobythopirellula</taxon>
    </lineage>
</organism>
<feature type="compositionally biased region" description="Basic residues" evidence="12">
    <location>
        <begin position="1"/>
        <end position="18"/>
    </location>
</feature>
<dbReference type="GO" id="GO:0005694">
    <property type="term" value="C:chromosome"/>
    <property type="evidence" value="ECO:0007669"/>
    <property type="project" value="InterPro"/>
</dbReference>
<dbReference type="InterPro" id="IPR036078">
    <property type="entry name" value="Spo11/TopoVI_A_sf"/>
</dbReference>
<keyword evidence="7 11" id="KW-0460">Magnesium</keyword>
<dbReference type="SUPFAM" id="SSF56726">
    <property type="entry name" value="DNA topoisomerase IV, alpha subunit"/>
    <property type="match status" value="1"/>
</dbReference>
<dbReference type="GO" id="GO:0005524">
    <property type="term" value="F:ATP binding"/>
    <property type="evidence" value="ECO:0007669"/>
    <property type="project" value="UniProtKB-KW"/>
</dbReference>
<dbReference type="PRINTS" id="PR01552">
    <property type="entry name" value="TPISMRASE6A"/>
</dbReference>
<evidence type="ECO:0000256" key="11">
    <source>
        <dbReference type="HAMAP-Rule" id="MF_00132"/>
    </source>
</evidence>
<keyword evidence="9 11" id="KW-0238">DNA-binding</keyword>
<dbReference type="EC" id="5.6.2.2" evidence="11"/>
<reference evidence="16 17" key="1">
    <citation type="submission" date="2019-02" db="EMBL/GenBank/DDBJ databases">
        <title>Deep-cultivation of Planctomycetes and their phenomic and genomic characterization uncovers novel biology.</title>
        <authorList>
            <person name="Wiegand S."/>
            <person name="Jogler M."/>
            <person name="Boedeker C."/>
            <person name="Pinto D."/>
            <person name="Vollmers J."/>
            <person name="Rivas-Marin E."/>
            <person name="Kohn T."/>
            <person name="Peeters S.H."/>
            <person name="Heuer A."/>
            <person name="Rast P."/>
            <person name="Oberbeckmann S."/>
            <person name="Bunk B."/>
            <person name="Jeske O."/>
            <person name="Meyerdierks A."/>
            <person name="Storesund J.E."/>
            <person name="Kallscheuer N."/>
            <person name="Luecker S."/>
            <person name="Lage O.M."/>
            <person name="Pohl T."/>
            <person name="Merkel B.J."/>
            <person name="Hornburger P."/>
            <person name="Mueller R.-W."/>
            <person name="Bruemmer F."/>
            <person name="Labrenz M."/>
            <person name="Spormann A.M."/>
            <person name="Op Den Camp H."/>
            <person name="Overmann J."/>
            <person name="Amann R."/>
            <person name="Jetten M.S.M."/>
            <person name="Mascher T."/>
            <person name="Medema M.H."/>
            <person name="Devos D.P."/>
            <person name="Kaster A.-K."/>
            <person name="Ovreas L."/>
            <person name="Rohde M."/>
            <person name="Galperin M.Y."/>
            <person name="Jogler C."/>
        </authorList>
    </citation>
    <scope>NUCLEOTIDE SEQUENCE [LARGE SCALE GENOMIC DNA]</scope>
    <source>
        <strain evidence="16 17">Mal64</strain>
    </source>
</reference>
<dbReference type="InterPro" id="IPR034136">
    <property type="entry name" value="TOPRIM_Topo6A/Spo11"/>
</dbReference>
<dbReference type="NCBIfam" id="NF003333">
    <property type="entry name" value="PRK04342.1-2"/>
    <property type="match status" value="1"/>
</dbReference>
<dbReference type="GO" id="GO:0003677">
    <property type="term" value="F:DNA binding"/>
    <property type="evidence" value="ECO:0007669"/>
    <property type="project" value="UniProtKB-UniRule"/>
</dbReference>
<evidence type="ECO:0000256" key="7">
    <source>
        <dbReference type="ARBA" id="ARBA00022842"/>
    </source>
</evidence>
<dbReference type="PROSITE" id="PS52041">
    <property type="entry name" value="TOPO_IIB"/>
    <property type="match status" value="1"/>
</dbReference>
<name>A0A5C5ZU61_9BACT</name>
<dbReference type="InterPro" id="IPR002815">
    <property type="entry name" value="Spo11/TopoVI_A"/>
</dbReference>
<dbReference type="OrthoDB" id="9765691at2"/>
<dbReference type="GO" id="GO:0006260">
    <property type="term" value="P:DNA replication"/>
    <property type="evidence" value="ECO:0007669"/>
    <property type="project" value="UniProtKB-UniRule"/>
</dbReference>
<dbReference type="Gene3D" id="3.40.1360.10">
    <property type="match status" value="1"/>
</dbReference>
<keyword evidence="17" id="KW-1185">Reference proteome</keyword>
<dbReference type="GO" id="GO:0006265">
    <property type="term" value="P:DNA topological change"/>
    <property type="evidence" value="ECO:0007669"/>
    <property type="project" value="UniProtKB-UniRule"/>
</dbReference>
<proteinExistence type="inferred from homology"/>
<feature type="domain" description="Spo11/DNA topoisomerase VI subunit A N-terminal" evidence="13">
    <location>
        <begin position="88"/>
        <end position="155"/>
    </location>
</feature>
<dbReference type="PRINTS" id="PR01550">
    <property type="entry name" value="TOP6AFAMILY"/>
</dbReference>
<evidence type="ECO:0000259" key="15">
    <source>
        <dbReference type="Pfam" id="PF21180"/>
    </source>
</evidence>
<keyword evidence="8 11" id="KW-0799">Topoisomerase</keyword>
<dbReference type="GO" id="GO:0000287">
    <property type="term" value="F:magnesium ion binding"/>
    <property type="evidence" value="ECO:0007669"/>
    <property type="project" value="UniProtKB-UniRule"/>
</dbReference>
<comment type="subunit">
    <text evidence="11">Homodimer. Heterotetramer of two Top6A and two Top6B chains.</text>
</comment>
<dbReference type="EMBL" id="SJPQ01000001">
    <property type="protein sequence ID" value="TWT90969.1"/>
    <property type="molecule type" value="Genomic_DNA"/>
</dbReference>
<dbReference type="HAMAP" id="MF_00132">
    <property type="entry name" value="Top6A"/>
    <property type="match status" value="1"/>
</dbReference>
<feature type="domain" description="Type II DNA topoisomerase VI subunit A all-beta" evidence="14">
    <location>
        <begin position="159"/>
        <end position="201"/>
    </location>
</feature>
<evidence type="ECO:0000256" key="3">
    <source>
        <dbReference type="ARBA" id="ARBA00006559"/>
    </source>
</evidence>
<dbReference type="PANTHER" id="PTHR10848">
    <property type="entry name" value="MEIOTIC RECOMBINATION PROTEIN SPO11"/>
    <property type="match status" value="1"/>
</dbReference>
<dbReference type="AlphaFoldDB" id="A0A5C5ZU61"/>
<feature type="region of interest" description="Disordered" evidence="12">
    <location>
        <begin position="1"/>
        <end position="22"/>
    </location>
</feature>
<comment type="function">
    <text evidence="11">Relaxes both positive and negative superturns and exhibits a strong decatenase activity.</text>
</comment>
<evidence type="ECO:0000256" key="1">
    <source>
        <dbReference type="ARBA" id="ARBA00000185"/>
    </source>
</evidence>
<evidence type="ECO:0000256" key="2">
    <source>
        <dbReference type="ARBA" id="ARBA00001946"/>
    </source>
</evidence>
<dbReference type="Pfam" id="PF04406">
    <property type="entry name" value="TP6A_N"/>
    <property type="match status" value="1"/>
</dbReference>
<comment type="cofactor">
    <cofactor evidence="2 11">
        <name>Mg(2+)</name>
        <dbReference type="ChEBI" id="CHEBI:18420"/>
    </cofactor>
</comment>
<comment type="caution">
    <text evidence="16">The sequence shown here is derived from an EMBL/GenBank/DDBJ whole genome shotgun (WGS) entry which is preliminary data.</text>
</comment>
<keyword evidence="6 11" id="KW-0067">ATP-binding</keyword>
<dbReference type="InterPro" id="IPR013049">
    <property type="entry name" value="Spo11/TopoVI_A_N"/>
</dbReference>